<sequence length="145" mass="16826">MKLNLKTEDLLLGIFVLFGLSYPFIIGLVIFIQDMEEKKQTLQELRNFYTFLLGFENCSKRKAYHVLRLLSENLQEELGGEDGLLKTCLYNKKVYKGVIVKEKLSDSLMVVELLKDGKKLLSMNISYQKKDEGLKILEISYEKGY</sequence>
<dbReference type="AlphaFoldDB" id="A0A285P838"/>
<dbReference type="EMBL" id="OBEN01000010">
    <property type="protein sequence ID" value="SNZ16041.1"/>
    <property type="molecule type" value="Genomic_DNA"/>
</dbReference>
<evidence type="ECO:0000313" key="3">
    <source>
        <dbReference type="Proteomes" id="UP000218627"/>
    </source>
</evidence>
<keyword evidence="1" id="KW-0472">Membrane</keyword>
<proteinExistence type="predicted"/>
<evidence type="ECO:0000313" key="2">
    <source>
        <dbReference type="EMBL" id="SNZ16041.1"/>
    </source>
</evidence>
<reference evidence="3" key="1">
    <citation type="submission" date="2017-09" db="EMBL/GenBank/DDBJ databases">
        <authorList>
            <person name="Varghese N."/>
            <person name="Submissions S."/>
        </authorList>
    </citation>
    <scope>NUCLEOTIDE SEQUENCE [LARGE SCALE GENOMIC DNA]</scope>
    <source>
        <strain evidence="3">DSM 2913</strain>
    </source>
</reference>
<name>A0A285P838_9AQUI</name>
<keyword evidence="1" id="KW-1133">Transmembrane helix</keyword>
<keyword evidence="3" id="KW-1185">Reference proteome</keyword>
<dbReference type="RefSeq" id="WP_096602983.1">
    <property type="nucleotide sequence ID" value="NZ_OBEN01000010.1"/>
</dbReference>
<organism evidence="2 3">
    <name type="scientific">Hydrogenobacter hydrogenophilus</name>
    <dbReference type="NCBI Taxonomy" id="35835"/>
    <lineage>
        <taxon>Bacteria</taxon>
        <taxon>Pseudomonadati</taxon>
        <taxon>Aquificota</taxon>
        <taxon>Aquificia</taxon>
        <taxon>Aquificales</taxon>
        <taxon>Aquificaceae</taxon>
        <taxon>Hydrogenobacter</taxon>
    </lineage>
</organism>
<evidence type="ECO:0000256" key="1">
    <source>
        <dbReference type="SAM" id="Phobius"/>
    </source>
</evidence>
<dbReference type="Proteomes" id="UP000218627">
    <property type="component" value="Unassembled WGS sequence"/>
</dbReference>
<keyword evidence="1" id="KW-0812">Transmembrane</keyword>
<protein>
    <submittedName>
        <fullName evidence="2">Uncharacterized protein</fullName>
    </submittedName>
</protein>
<feature type="transmembrane region" description="Helical" evidence="1">
    <location>
        <begin position="12"/>
        <end position="32"/>
    </location>
</feature>
<gene>
    <name evidence="2" type="ORF">SAMN06265353_1505</name>
</gene>
<accession>A0A285P838</accession>